<name>A0A9D2P1T8_9FIRM</name>
<comment type="caution">
    <text evidence="5">The sequence shown here is derived from an EMBL/GenBank/DDBJ whole genome shotgun (WGS) entry which is preliminary data.</text>
</comment>
<keyword evidence="3" id="KW-0732">Signal</keyword>
<dbReference type="EMBL" id="DWWJ01000153">
    <property type="protein sequence ID" value="HJC41573.1"/>
    <property type="molecule type" value="Genomic_DNA"/>
</dbReference>
<feature type="domain" description="SLH" evidence="4">
    <location>
        <begin position="518"/>
        <end position="576"/>
    </location>
</feature>
<protein>
    <submittedName>
        <fullName evidence="5">Carbohydrate-binding domain-containing protein</fullName>
    </submittedName>
</protein>
<dbReference type="PROSITE" id="PS51272">
    <property type="entry name" value="SLH"/>
    <property type="match status" value="2"/>
</dbReference>
<feature type="domain" description="SLH" evidence="4">
    <location>
        <begin position="577"/>
        <end position="640"/>
    </location>
</feature>
<dbReference type="InterPro" id="IPR025584">
    <property type="entry name" value="Cthe_2159"/>
</dbReference>
<feature type="chain" id="PRO_5038887688" evidence="3">
    <location>
        <begin position="23"/>
        <end position="663"/>
    </location>
</feature>
<dbReference type="InterPro" id="IPR001119">
    <property type="entry name" value="SLH_dom"/>
</dbReference>
<evidence type="ECO:0000256" key="2">
    <source>
        <dbReference type="SAM" id="MobiDB-lite"/>
    </source>
</evidence>
<feature type="compositionally biased region" description="Polar residues" evidence="2">
    <location>
        <begin position="492"/>
        <end position="507"/>
    </location>
</feature>
<sequence length="663" mass="68317">MGRKLLSLFLVLALTIPFAACAGAEESGGDLTDIVLSDQGVTVDDDAASQDSEDAVYVGAEIVYYQSGQDETYGEGTEADSHDPEEAEAHTVVTITQPGTYRLSGSLSLGQVAVDLGEDAKEDPQAVVTLILDGVDLTCTVAPAVLFYNVYECGPDDTETASPTVDTSAAGANVVLADGSVNRISGSYVARIYKEGTTDKLHKYDGAFYSRMSMNISGGEEGDGVLEITAENEGLDSELHLTINGGDIRITAQNDGINTNEDGVSVTTVNGGTLTINAGLGAEGDGIDSNGYLVVNGGTVVSSANGQVGEGGLDSDMGIYLNGGTVLAFGSRNDTASGDSTQALMELTFSSAQSAGSLFTVEDGEGNVLFSSTPVKEYSSVTLSSPALTYGETYAVYVDGVLQQYTGSGAMGGPSGMGPGGAPGERPGGQEPSEPPVGEEQTPPEDWVPAQETVPPEGEPPEELPEEALPEDRQPGQGGRPGGGEDFGAAQDGTQQAGSTAFTPTAESHSFSGVSAAEELPFTDVSAESASYDAVVWVWRQGLMNGTSDTTFSPEETVSRAMAVTVLARMAGAEAADSDAFSDVESGTWYSGYVGWAISNGIVEGDGAGHFLPEEPVTREQMALMLSRYAEGSGASYTAPEGAGSVPLTRAELAQMLYSYQQG</sequence>
<reference evidence="5" key="2">
    <citation type="submission" date="2021-04" db="EMBL/GenBank/DDBJ databases">
        <authorList>
            <person name="Gilroy R."/>
        </authorList>
    </citation>
    <scope>NUCLEOTIDE SEQUENCE</scope>
    <source>
        <strain evidence="5">CHK186-1790</strain>
    </source>
</reference>
<gene>
    <name evidence="5" type="ORF">H9701_08475</name>
</gene>
<keyword evidence="1" id="KW-0677">Repeat</keyword>
<accession>A0A9D2P1T8</accession>
<evidence type="ECO:0000313" key="5">
    <source>
        <dbReference type="EMBL" id="HJC41573.1"/>
    </source>
</evidence>
<feature type="compositionally biased region" description="Gly residues" evidence="2">
    <location>
        <begin position="409"/>
        <end position="427"/>
    </location>
</feature>
<evidence type="ECO:0000256" key="3">
    <source>
        <dbReference type="SAM" id="SignalP"/>
    </source>
</evidence>
<dbReference type="Proteomes" id="UP000823882">
    <property type="component" value="Unassembled WGS sequence"/>
</dbReference>
<feature type="signal peptide" evidence="3">
    <location>
        <begin position="1"/>
        <end position="22"/>
    </location>
</feature>
<dbReference type="Pfam" id="PF00395">
    <property type="entry name" value="SLH"/>
    <property type="match status" value="2"/>
</dbReference>
<organism evidence="5 6">
    <name type="scientific">Candidatus Intestinimonas pullistercoris</name>
    <dbReference type="NCBI Taxonomy" id="2838623"/>
    <lineage>
        <taxon>Bacteria</taxon>
        <taxon>Bacillati</taxon>
        <taxon>Bacillota</taxon>
        <taxon>Clostridia</taxon>
        <taxon>Eubacteriales</taxon>
        <taxon>Intestinimonas</taxon>
    </lineage>
</organism>
<dbReference type="AlphaFoldDB" id="A0A9D2P1T8"/>
<dbReference type="Pfam" id="PF14262">
    <property type="entry name" value="Cthe_2159"/>
    <property type="match status" value="2"/>
</dbReference>
<proteinExistence type="predicted"/>
<reference evidence="5" key="1">
    <citation type="journal article" date="2021" name="PeerJ">
        <title>Extensive microbial diversity within the chicken gut microbiome revealed by metagenomics and culture.</title>
        <authorList>
            <person name="Gilroy R."/>
            <person name="Ravi A."/>
            <person name="Getino M."/>
            <person name="Pursley I."/>
            <person name="Horton D.L."/>
            <person name="Alikhan N.F."/>
            <person name="Baker D."/>
            <person name="Gharbi K."/>
            <person name="Hall N."/>
            <person name="Watson M."/>
            <person name="Adriaenssens E.M."/>
            <person name="Foster-Nyarko E."/>
            <person name="Jarju S."/>
            <person name="Secka A."/>
            <person name="Antonio M."/>
            <person name="Oren A."/>
            <person name="Chaudhuri R.R."/>
            <person name="La Ragione R."/>
            <person name="Hildebrand F."/>
            <person name="Pallen M.J."/>
        </authorList>
    </citation>
    <scope>NUCLEOTIDE SEQUENCE</scope>
    <source>
        <strain evidence="5">CHK186-1790</strain>
    </source>
</reference>
<evidence type="ECO:0000256" key="1">
    <source>
        <dbReference type="ARBA" id="ARBA00022737"/>
    </source>
</evidence>
<evidence type="ECO:0000259" key="4">
    <source>
        <dbReference type="PROSITE" id="PS51272"/>
    </source>
</evidence>
<feature type="region of interest" description="Disordered" evidence="2">
    <location>
        <begin position="409"/>
        <end position="507"/>
    </location>
</feature>
<feature type="compositionally biased region" description="Acidic residues" evidence="2">
    <location>
        <begin position="459"/>
        <end position="469"/>
    </location>
</feature>
<evidence type="ECO:0000313" key="6">
    <source>
        <dbReference type="Proteomes" id="UP000823882"/>
    </source>
</evidence>
<feature type="compositionally biased region" description="Gly residues" evidence="2">
    <location>
        <begin position="476"/>
        <end position="486"/>
    </location>
</feature>